<dbReference type="AlphaFoldDB" id="A0A845MKM0"/>
<reference evidence="1 2" key="1">
    <citation type="journal article" date="2014" name="Int. J. Syst. Evol. Microbiol.">
        <title>Sneathiella chungangensis sp. nov., isolated from a marine sand, and emended description of the genus Sneathiella.</title>
        <authorList>
            <person name="Siamphan C."/>
            <person name="Kim H."/>
            <person name="Lee J.S."/>
            <person name="Kim W."/>
        </authorList>
    </citation>
    <scope>NUCLEOTIDE SEQUENCE [LARGE SCALE GENOMIC DNA]</scope>
    <source>
        <strain evidence="1 2">KCTC 32476</strain>
    </source>
</reference>
<protein>
    <submittedName>
        <fullName evidence="1">DUF1150 domain-containing protein</fullName>
    </submittedName>
</protein>
<dbReference type="OrthoDB" id="8449790at2"/>
<sequence length="72" mass="7925">MQYQEATLRHLSPAAFGMLGSMDMAYVRAVEENGSVVFRIFAANGQRLGEEKTADAALVVARQNDFEAFLVN</sequence>
<organism evidence="1 2">
    <name type="scientific">Sneathiella chungangensis</name>
    <dbReference type="NCBI Taxonomy" id="1418234"/>
    <lineage>
        <taxon>Bacteria</taxon>
        <taxon>Pseudomonadati</taxon>
        <taxon>Pseudomonadota</taxon>
        <taxon>Alphaproteobacteria</taxon>
        <taxon>Sneathiellales</taxon>
        <taxon>Sneathiellaceae</taxon>
        <taxon>Sneathiella</taxon>
    </lineage>
</organism>
<dbReference type="RefSeq" id="WP_161340246.1">
    <property type="nucleotide sequence ID" value="NZ_JBHSDG010000003.1"/>
</dbReference>
<keyword evidence="2" id="KW-1185">Reference proteome</keyword>
<evidence type="ECO:0000313" key="1">
    <source>
        <dbReference type="EMBL" id="MZR23816.1"/>
    </source>
</evidence>
<gene>
    <name evidence="1" type="ORF">GQF03_15880</name>
</gene>
<evidence type="ECO:0000313" key="2">
    <source>
        <dbReference type="Proteomes" id="UP000445696"/>
    </source>
</evidence>
<dbReference type="Proteomes" id="UP000445696">
    <property type="component" value="Unassembled WGS sequence"/>
</dbReference>
<comment type="caution">
    <text evidence="1">The sequence shown here is derived from an EMBL/GenBank/DDBJ whole genome shotgun (WGS) entry which is preliminary data.</text>
</comment>
<accession>A0A845MKM0</accession>
<dbReference type="EMBL" id="WTVA01000015">
    <property type="protein sequence ID" value="MZR23816.1"/>
    <property type="molecule type" value="Genomic_DNA"/>
</dbReference>
<proteinExistence type="predicted"/>
<name>A0A845MKM0_9PROT</name>